<feature type="binding site" evidence="3">
    <location>
        <position position="531"/>
    </location>
    <ligand>
        <name>Zn(2+)</name>
        <dbReference type="ChEBI" id="CHEBI:29105"/>
        <label>2</label>
    </ligand>
</feature>
<keyword evidence="6" id="KW-1185">Reference proteome</keyword>
<dbReference type="InterPro" id="IPR017850">
    <property type="entry name" value="Alkaline_phosphatase_core_sf"/>
</dbReference>
<evidence type="ECO:0000313" key="6">
    <source>
        <dbReference type="Proteomes" id="UP000031408"/>
    </source>
</evidence>
<evidence type="ECO:0000256" key="1">
    <source>
        <dbReference type="ARBA" id="ARBA00022553"/>
    </source>
</evidence>
<accession>A0A0C1IUM3</accession>
<proteinExistence type="inferred from homology"/>
<comment type="similarity">
    <text evidence="4">Belongs to the alkaline phosphatase family.</text>
</comment>
<dbReference type="SMART" id="SM00098">
    <property type="entry name" value="alkPPc"/>
    <property type="match status" value="1"/>
</dbReference>
<keyword evidence="3" id="KW-0479">Metal-binding</keyword>
<dbReference type="InterPro" id="IPR017946">
    <property type="entry name" value="PLC-like_Pdiesterase_TIM-brl"/>
</dbReference>
<name>A0A0C1IUM3_9BACT</name>
<comment type="cofactor">
    <cofactor evidence="3">
        <name>Mg(2+)</name>
        <dbReference type="ChEBI" id="CHEBI:18420"/>
    </cofactor>
    <text evidence="3">Binds 1 Mg(2+) ion.</text>
</comment>
<evidence type="ECO:0000256" key="2">
    <source>
        <dbReference type="PIRSR" id="PIRSR601952-1"/>
    </source>
</evidence>
<feature type="active site" description="Phosphoserine intermediate" evidence="2">
    <location>
        <position position="338"/>
    </location>
</feature>
<dbReference type="AlphaFoldDB" id="A0A0C1IUM3"/>
<dbReference type="Gene3D" id="3.20.20.190">
    <property type="entry name" value="Phosphatidylinositol (PI) phosphodiesterase"/>
    <property type="match status" value="1"/>
</dbReference>
<dbReference type="Proteomes" id="UP000031408">
    <property type="component" value="Unassembled WGS sequence"/>
</dbReference>
<dbReference type="GO" id="GO:0006629">
    <property type="term" value="P:lipid metabolic process"/>
    <property type="evidence" value="ECO:0007669"/>
    <property type="project" value="InterPro"/>
</dbReference>
<evidence type="ECO:0000313" key="5">
    <source>
        <dbReference type="EMBL" id="KIC94189.1"/>
    </source>
</evidence>
<keyword evidence="3" id="KW-0862">Zinc</keyword>
<feature type="binding site" evidence="3">
    <location>
        <position position="297"/>
    </location>
    <ligand>
        <name>Zn(2+)</name>
        <dbReference type="ChEBI" id="CHEBI:29105"/>
        <label>2</label>
    </ligand>
</feature>
<comment type="cofactor">
    <cofactor evidence="3">
        <name>Zn(2+)</name>
        <dbReference type="ChEBI" id="CHEBI:29105"/>
    </cofactor>
    <text evidence="3">Binds 2 Zn(2+) ions.</text>
</comment>
<feature type="binding site" evidence="3">
    <location>
        <position position="530"/>
    </location>
    <ligand>
        <name>Zn(2+)</name>
        <dbReference type="ChEBI" id="CHEBI:29105"/>
        <label>2</label>
    </ligand>
</feature>
<keyword evidence="3" id="KW-0460">Magnesium</keyword>
<gene>
    <name evidence="5" type="ORF">OI18_13085</name>
</gene>
<sequence>MISLFFQDLSWAQTANVKAQEYHGGHTGYTTGNAHSHNDYERPFAFWTSWNQGFGSIEADIFLEGEELLVAHDKAQLAGKRTLDSLYLRPLEQCIRKNNGKVYSGNDRRLQLMIDIKTAATPTLQKLVEKLNAYPAITSCKTVDIVISGNRPDAATFSSWPEWIRFDGDLKLEYSKEALQRINMLSGNFKNYSSWNGKGRLPEAEMRNLQQLVDKAHRLNKKIRFWNAPDMINSWYTYIDLGFDYINTDHVEELGTFFRQLPDRYVQKISQHDVYQPLHKNDGRTKKVKNVILLIGDGTGLPQWYAGYTANGGKLNVFNMRYTGLSKTSSFDNYITDSAPGATAFSSGEKTNNRAVGVDHSGNRLILLPEILQRKRIRSGVITSGDIRDATPASFYAHRSERSDYRGIANDLVQSHLSLLMGSGKLEIPTLDSIKSLNKNLKLETDEVAGRPAAERNGWAGNAFDSAVALLSTGNEGFFLVVEGAQIDHGGHANKLPYLVAEVLDFDKVIGKAMSFADTNGETLVIVTADHETGGLTLTAGDIGRAVVGGQFSTSDHTAIPVPVFAYGPGANLFTGVFENTAIFKFILQAFGFPSQK</sequence>
<dbReference type="InterPro" id="IPR039559">
    <property type="entry name" value="AIM6_PI-PLC-like_dom"/>
</dbReference>
<evidence type="ECO:0000256" key="3">
    <source>
        <dbReference type="PIRSR" id="PIRSR601952-2"/>
    </source>
</evidence>
<dbReference type="InterPro" id="IPR001952">
    <property type="entry name" value="Alkaline_phosphatase"/>
</dbReference>
<protein>
    <recommendedName>
        <fullName evidence="7">Alkaline phosphatase</fullName>
    </recommendedName>
</protein>
<dbReference type="GO" id="GO:0046872">
    <property type="term" value="F:metal ion binding"/>
    <property type="evidence" value="ECO:0007669"/>
    <property type="project" value="UniProtKB-KW"/>
</dbReference>
<evidence type="ECO:0000256" key="4">
    <source>
        <dbReference type="RuleBase" id="RU003946"/>
    </source>
</evidence>
<dbReference type="GO" id="GO:0008081">
    <property type="term" value="F:phosphoric diester hydrolase activity"/>
    <property type="evidence" value="ECO:0007669"/>
    <property type="project" value="InterPro"/>
</dbReference>
<dbReference type="PANTHER" id="PTHR11596:SF5">
    <property type="entry name" value="ALKALINE PHOSPHATASE"/>
    <property type="match status" value="1"/>
</dbReference>
<dbReference type="SUPFAM" id="SSF53649">
    <property type="entry name" value="Alkaline phosphatase-like"/>
    <property type="match status" value="1"/>
</dbReference>
<dbReference type="PRINTS" id="PR00113">
    <property type="entry name" value="ALKPHPHTASE"/>
</dbReference>
<dbReference type="PANTHER" id="PTHR11596">
    <property type="entry name" value="ALKALINE PHOSPHATASE"/>
    <property type="match status" value="1"/>
</dbReference>
<dbReference type="Pfam" id="PF00245">
    <property type="entry name" value="Alk_phosphatase"/>
    <property type="match status" value="2"/>
</dbReference>
<feature type="binding site" evidence="3">
    <location>
        <position position="391"/>
    </location>
    <ligand>
        <name>Zn(2+)</name>
        <dbReference type="ChEBI" id="CHEBI:29105"/>
        <label>2</label>
    </ligand>
</feature>
<dbReference type="CDD" id="cd16012">
    <property type="entry name" value="ALP"/>
    <property type="match status" value="1"/>
</dbReference>
<dbReference type="SUPFAM" id="SSF51695">
    <property type="entry name" value="PLC-like phosphodiesterases"/>
    <property type="match status" value="1"/>
</dbReference>
<keyword evidence="1" id="KW-0597">Phosphoprotein</keyword>
<organism evidence="5 6">
    <name type="scientific">Flavihumibacter solisilvae</name>
    <dbReference type="NCBI Taxonomy" id="1349421"/>
    <lineage>
        <taxon>Bacteria</taxon>
        <taxon>Pseudomonadati</taxon>
        <taxon>Bacteroidota</taxon>
        <taxon>Chitinophagia</taxon>
        <taxon>Chitinophagales</taxon>
        <taxon>Chitinophagaceae</taxon>
        <taxon>Flavihumibacter</taxon>
    </lineage>
</organism>
<dbReference type="GO" id="GO:0004035">
    <property type="term" value="F:alkaline phosphatase activity"/>
    <property type="evidence" value="ECO:0007669"/>
    <property type="project" value="TreeGrafter"/>
</dbReference>
<reference evidence="5 6" key="1">
    <citation type="submission" date="2014-11" db="EMBL/GenBank/DDBJ databases">
        <title>Genome sequence of Flavihumibacter solisilvae 3-3.</title>
        <authorList>
            <person name="Zhou G."/>
            <person name="Li M."/>
            <person name="Wang G."/>
        </authorList>
    </citation>
    <scope>NUCLEOTIDE SEQUENCE [LARGE SCALE GENOMIC DNA]</scope>
    <source>
        <strain evidence="5 6">3-3</strain>
    </source>
</reference>
<dbReference type="STRING" id="1349421.OI18_13085"/>
<feature type="binding site" evidence="3">
    <location>
        <position position="297"/>
    </location>
    <ligand>
        <name>Mg(2+)</name>
        <dbReference type="ChEBI" id="CHEBI:18420"/>
    </ligand>
</feature>
<feature type="binding site" evidence="3">
    <location>
        <position position="483"/>
    </location>
    <ligand>
        <name>Mg(2+)</name>
        <dbReference type="ChEBI" id="CHEBI:18420"/>
    </ligand>
</feature>
<dbReference type="Gene3D" id="3.40.720.10">
    <property type="entry name" value="Alkaline Phosphatase, subunit A"/>
    <property type="match status" value="2"/>
</dbReference>
<feature type="binding site" evidence="3">
    <location>
        <position position="389"/>
    </location>
    <ligand>
        <name>Mg(2+)</name>
        <dbReference type="ChEBI" id="CHEBI:18420"/>
    </ligand>
</feature>
<comment type="caution">
    <text evidence="5">The sequence shown here is derived from an EMBL/GenBank/DDBJ whole genome shotgun (WGS) entry which is preliminary data.</text>
</comment>
<evidence type="ECO:0008006" key="7">
    <source>
        <dbReference type="Google" id="ProtNLM"/>
    </source>
</evidence>
<dbReference type="EMBL" id="JSVC01000015">
    <property type="protein sequence ID" value="KIC94189.1"/>
    <property type="molecule type" value="Genomic_DNA"/>
</dbReference>
<feature type="binding site" evidence="3">
    <location>
        <position position="492"/>
    </location>
    <ligand>
        <name>Zn(2+)</name>
        <dbReference type="ChEBI" id="CHEBI:29105"/>
        <label>2</label>
    </ligand>
</feature>
<feature type="binding site" evidence="3">
    <location>
        <position position="488"/>
    </location>
    <ligand>
        <name>Zn(2+)</name>
        <dbReference type="ChEBI" id="CHEBI:29105"/>
        <label>2</label>
    </ligand>
</feature>
<dbReference type="CDD" id="cd08577">
    <property type="entry name" value="PI-PLCc_GDPD_SF_unchar3"/>
    <property type="match status" value="1"/>
</dbReference>